<dbReference type="InterPro" id="IPR000182">
    <property type="entry name" value="GNAT_dom"/>
</dbReference>
<dbReference type="RefSeq" id="WP_162640479.1">
    <property type="nucleotide sequence ID" value="NZ_CP048286.1"/>
</dbReference>
<evidence type="ECO:0000313" key="5">
    <source>
        <dbReference type="Proteomes" id="UP000479114"/>
    </source>
</evidence>
<dbReference type="SUPFAM" id="SSF55729">
    <property type="entry name" value="Acyl-CoA N-acyltransferases (Nat)"/>
    <property type="match status" value="1"/>
</dbReference>
<dbReference type="KEGG" id="prz:GZH47_13020"/>
<keyword evidence="1 4" id="KW-0808">Transferase</keyword>
<dbReference type="GO" id="GO:0016747">
    <property type="term" value="F:acyltransferase activity, transferring groups other than amino-acyl groups"/>
    <property type="evidence" value="ECO:0007669"/>
    <property type="project" value="InterPro"/>
</dbReference>
<protein>
    <submittedName>
        <fullName evidence="4">GNAT family N-acetyltransferase</fullName>
    </submittedName>
</protein>
<gene>
    <name evidence="4" type="ORF">GZH47_13020</name>
</gene>
<accession>A0A6C0P195</accession>
<proteinExistence type="predicted"/>
<dbReference type="PANTHER" id="PTHR43877">
    <property type="entry name" value="AMINOALKYLPHOSPHONATE N-ACETYLTRANSFERASE-RELATED-RELATED"/>
    <property type="match status" value="1"/>
</dbReference>
<dbReference type="Pfam" id="PF00583">
    <property type="entry name" value="Acetyltransf_1"/>
    <property type="match status" value="1"/>
</dbReference>
<evidence type="ECO:0000256" key="2">
    <source>
        <dbReference type="ARBA" id="ARBA00023315"/>
    </source>
</evidence>
<dbReference type="CDD" id="cd04301">
    <property type="entry name" value="NAT_SF"/>
    <property type="match status" value="1"/>
</dbReference>
<dbReference type="PROSITE" id="PS51186">
    <property type="entry name" value="GNAT"/>
    <property type="match status" value="1"/>
</dbReference>
<feature type="domain" description="N-acetyltransferase" evidence="3">
    <location>
        <begin position="7"/>
        <end position="175"/>
    </location>
</feature>
<sequence>MIAYRWMTVEQVSQLKEIDRSEHIDLIYEMQQGALSAIQRDHECPNWNDELLSEIEARYVMELQKGGAAVGAFDGDTLVGFGVLAHRFRGQAQDQLQLDLMFVSRNYRRQGIGSRILSDLKEKAKERGARSLYISSTETRSAVSFYMSNGSRITDEVDEELFEKEPMDIHMIQEL</sequence>
<reference evidence="4 5" key="1">
    <citation type="submission" date="2020-02" db="EMBL/GenBank/DDBJ databases">
        <title>Paenibacillus sp. nov., isolated from rhizosphere soil of tomato.</title>
        <authorList>
            <person name="Weon H.-Y."/>
            <person name="Lee S.A."/>
        </authorList>
    </citation>
    <scope>NUCLEOTIDE SEQUENCE [LARGE SCALE GENOMIC DNA]</scope>
    <source>
        <strain evidence="4 5">14171R-81</strain>
    </source>
</reference>
<evidence type="ECO:0000313" key="4">
    <source>
        <dbReference type="EMBL" id="QHW31673.1"/>
    </source>
</evidence>
<dbReference type="InterPro" id="IPR016181">
    <property type="entry name" value="Acyl_CoA_acyltransferase"/>
</dbReference>
<dbReference type="EMBL" id="CP048286">
    <property type="protein sequence ID" value="QHW31673.1"/>
    <property type="molecule type" value="Genomic_DNA"/>
</dbReference>
<evidence type="ECO:0000256" key="1">
    <source>
        <dbReference type="ARBA" id="ARBA00022679"/>
    </source>
</evidence>
<keyword evidence="5" id="KW-1185">Reference proteome</keyword>
<organism evidence="4 5">
    <name type="scientific">Paenibacillus rhizovicinus</name>
    <dbReference type="NCBI Taxonomy" id="2704463"/>
    <lineage>
        <taxon>Bacteria</taxon>
        <taxon>Bacillati</taxon>
        <taxon>Bacillota</taxon>
        <taxon>Bacilli</taxon>
        <taxon>Bacillales</taxon>
        <taxon>Paenibacillaceae</taxon>
        <taxon>Paenibacillus</taxon>
    </lineage>
</organism>
<dbReference type="AlphaFoldDB" id="A0A6C0P195"/>
<evidence type="ECO:0000259" key="3">
    <source>
        <dbReference type="PROSITE" id="PS51186"/>
    </source>
</evidence>
<dbReference type="Gene3D" id="3.40.630.30">
    <property type="match status" value="1"/>
</dbReference>
<dbReference type="InterPro" id="IPR050832">
    <property type="entry name" value="Bact_Acetyltransf"/>
</dbReference>
<dbReference type="Proteomes" id="UP000479114">
    <property type="component" value="Chromosome"/>
</dbReference>
<keyword evidence="2" id="KW-0012">Acyltransferase</keyword>
<name>A0A6C0P195_9BACL</name>